<feature type="active site" description="Proton acceptor" evidence="13">
    <location>
        <position position="87"/>
    </location>
</feature>
<dbReference type="InterPro" id="IPR012338">
    <property type="entry name" value="Beta-lactam/transpept-like"/>
</dbReference>
<dbReference type="Pfam" id="PF07943">
    <property type="entry name" value="PBP5_C"/>
    <property type="match status" value="1"/>
</dbReference>
<dbReference type="SUPFAM" id="SSF56601">
    <property type="entry name" value="beta-lactamase/transpeptidase-like"/>
    <property type="match status" value="1"/>
</dbReference>
<evidence type="ECO:0000256" key="16">
    <source>
        <dbReference type="SAM" id="Phobius"/>
    </source>
</evidence>
<evidence type="ECO:0000256" key="12">
    <source>
        <dbReference type="ARBA" id="ARBA00034000"/>
    </source>
</evidence>
<dbReference type="InterPro" id="IPR037167">
    <property type="entry name" value="Peptidase_S11_C_sf"/>
</dbReference>
<keyword evidence="8 18" id="KW-0378">Hydrolase</keyword>
<dbReference type="GO" id="GO:0008360">
    <property type="term" value="P:regulation of cell shape"/>
    <property type="evidence" value="ECO:0007669"/>
    <property type="project" value="UniProtKB-KW"/>
</dbReference>
<name>F1TG79_9FIRM</name>
<dbReference type="GO" id="GO:0009002">
    <property type="term" value="F:serine-type D-Ala-D-Ala carboxypeptidase activity"/>
    <property type="evidence" value="ECO:0007669"/>
    <property type="project" value="UniProtKB-EC"/>
</dbReference>
<keyword evidence="11" id="KW-0961">Cell wall biogenesis/degradation</keyword>
<evidence type="ECO:0000256" key="10">
    <source>
        <dbReference type="ARBA" id="ARBA00022984"/>
    </source>
</evidence>
<evidence type="ECO:0000256" key="4">
    <source>
        <dbReference type="ARBA" id="ARBA00012448"/>
    </source>
</evidence>
<evidence type="ECO:0000256" key="2">
    <source>
        <dbReference type="ARBA" id="ARBA00004752"/>
    </source>
</evidence>
<dbReference type="UniPathway" id="UPA00219"/>
<reference evidence="18" key="1">
    <citation type="submission" date="2009-07" db="EMBL/GenBank/DDBJ databases">
        <authorList>
            <consortium name="US DOE Joint Genome Institute (JGI-PGF)"/>
            <person name="Lucas S."/>
            <person name="Copeland A."/>
            <person name="Lapidus A."/>
            <person name="Glavina del Rio T."/>
            <person name="Tice H."/>
            <person name="Bruce D."/>
            <person name="Goodwin L."/>
            <person name="Pitluck S."/>
            <person name="Larimer F."/>
            <person name="Land M.L."/>
            <person name="Mouttaki H."/>
            <person name="He Z."/>
            <person name="Zhou J."/>
            <person name="Hemme C.L."/>
        </authorList>
    </citation>
    <scope>NUCLEOTIDE SEQUENCE [LARGE SCALE GENOMIC DNA]</scope>
    <source>
        <strain evidence="18">DSM 2782</strain>
    </source>
</reference>
<keyword evidence="19" id="KW-1185">Reference proteome</keyword>
<comment type="function">
    <text evidence="1">Removes C-terminal D-alanyl residues from sugar-peptide cell wall precursors.</text>
</comment>
<feature type="domain" description="Peptidase S11 D-Ala-D-Ala carboxypeptidase A C-terminal" evidence="17">
    <location>
        <begin position="290"/>
        <end position="380"/>
    </location>
</feature>
<protein>
    <recommendedName>
        <fullName evidence="4">serine-type D-Ala-D-Ala carboxypeptidase</fullName>
        <ecNumber evidence="4">3.4.16.4</ecNumber>
    </recommendedName>
</protein>
<evidence type="ECO:0000256" key="6">
    <source>
        <dbReference type="ARBA" id="ARBA00022670"/>
    </source>
</evidence>
<dbReference type="InterPro" id="IPR012907">
    <property type="entry name" value="Peptidase_S11_C"/>
</dbReference>
<dbReference type="PRINTS" id="PR00725">
    <property type="entry name" value="DADACBPTASE1"/>
</dbReference>
<accession>F1TG79</accession>
<evidence type="ECO:0000256" key="14">
    <source>
        <dbReference type="PIRSR" id="PIRSR618044-2"/>
    </source>
</evidence>
<keyword evidence="16" id="KW-0812">Transmembrane</keyword>
<comment type="catalytic activity">
    <reaction evidence="12">
        <text>Preferential cleavage: (Ac)2-L-Lys-D-Ala-|-D-Ala. Also transpeptidation of peptidyl-alanyl moieties that are N-acyl substituents of D-alanine.</text>
        <dbReference type="EC" id="3.4.16.4"/>
    </reaction>
</comment>
<dbReference type="InterPro" id="IPR001967">
    <property type="entry name" value="Peptidase_S11_N"/>
</dbReference>
<dbReference type="PANTHER" id="PTHR21581">
    <property type="entry name" value="D-ALANYL-D-ALANINE CARBOXYPEPTIDASE"/>
    <property type="match status" value="1"/>
</dbReference>
<dbReference type="GO" id="GO:0009252">
    <property type="term" value="P:peptidoglycan biosynthetic process"/>
    <property type="evidence" value="ECO:0007669"/>
    <property type="project" value="UniProtKB-UniPathway"/>
</dbReference>
<dbReference type="PANTHER" id="PTHR21581:SF33">
    <property type="entry name" value="D-ALANYL-D-ALANINE CARBOXYPEPTIDASE DACB"/>
    <property type="match status" value="1"/>
</dbReference>
<comment type="pathway">
    <text evidence="2">Cell wall biogenesis; peptidoglycan biosynthesis.</text>
</comment>
<feature type="active site" evidence="13">
    <location>
        <position position="139"/>
    </location>
</feature>
<evidence type="ECO:0000256" key="15">
    <source>
        <dbReference type="RuleBase" id="RU004016"/>
    </source>
</evidence>
<reference evidence="18" key="2">
    <citation type="submission" date="2011-01" db="EMBL/GenBank/DDBJ databases">
        <title>The Non-contiguous Finished genome of Clostridium papyrosolvens.</title>
        <authorList>
            <person name="Lucas S."/>
            <person name="Copeland A."/>
            <person name="Lapidus A."/>
            <person name="Cheng J.-F."/>
            <person name="Goodwin L."/>
            <person name="Pitluck S."/>
            <person name="Misra M."/>
            <person name="Chertkov O."/>
            <person name="Detter J.C."/>
            <person name="Han C."/>
            <person name="Tapia R."/>
            <person name="Land M."/>
            <person name="Hauser L."/>
            <person name="Kyrpides N."/>
            <person name="Ivanova N."/>
            <person name="Pagani I."/>
            <person name="Mouttaki H."/>
            <person name="He Z."/>
            <person name="Zhou J."/>
            <person name="Hemme C.L."/>
            <person name="Woyke T."/>
        </authorList>
    </citation>
    <scope>NUCLEOTIDE SEQUENCE [LARGE SCALE GENOMIC DNA]</scope>
    <source>
        <strain evidence="18">DSM 2782</strain>
    </source>
</reference>
<evidence type="ECO:0000259" key="17">
    <source>
        <dbReference type="SMART" id="SM00936"/>
    </source>
</evidence>
<dbReference type="Gene3D" id="2.60.410.10">
    <property type="entry name" value="D-Ala-D-Ala carboxypeptidase, C-terminal domain"/>
    <property type="match status" value="1"/>
</dbReference>
<evidence type="ECO:0000256" key="5">
    <source>
        <dbReference type="ARBA" id="ARBA00022645"/>
    </source>
</evidence>
<proteinExistence type="inferred from homology"/>
<feature type="binding site" evidence="14">
    <location>
        <position position="240"/>
    </location>
    <ligand>
        <name>substrate</name>
    </ligand>
</feature>
<dbReference type="InterPro" id="IPR015956">
    <property type="entry name" value="Peniciliin-bd_prot_C_sf"/>
</dbReference>
<dbReference type="GO" id="GO:0006508">
    <property type="term" value="P:proteolysis"/>
    <property type="evidence" value="ECO:0007669"/>
    <property type="project" value="UniProtKB-KW"/>
</dbReference>
<dbReference type="MEROPS" id="S11.004"/>
<evidence type="ECO:0000256" key="3">
    <source>
        <dbReference type="ARBA" id="ARBA00007164"/>
    </source>
</evidence>
<dbReference type="EC" id="3.4.16.4" evidence="4"/>
<keyword evidence="16" id="KW-0472">Membrane</keyword>
<organism evidence="18 19">
    <name type="scientific">Ruminiclostridium papyrosolvens DSM 2782</name>
    <dbReference type="NCBI Taxonomy" id="588581"/>
    <lineage>
        <taxon>Bacteria</taxon>
        <taxon>Bacillati</taxon>
        <taxon>Bacillota</taxon>
        <taxon>Clostridia</taxon>
        <taxon>Eubacteriales</taxon>
        <taxon>Oscillospiraceae</taxon>
        <taxon>Ruminiclostridium</taxon>
    </lineage>
</organism>
<dbReference type="Pfam" id="PF00768">
    <property type="entry name" value="Peptidase_S11"/>
    <property type="match status" value="1"/>
</dbReference>
<gene>
    <name evidence="18" type="ORF">Cpap_1082</name>
</gene>
<dbReference type="Gene3D" id="3.40.710.10">
    <property type="entry name" value="DD-peptidase/beta-lactamase superfamily"/>
    <property type="match status" value="1"/>
</dbReference>
<keyword evidence="10" id="KW-0573">Peptidoglycan synthesis</keyword>
<evidence type="ECO:0000256" key="11">
    <source>
        <dbReference type="ARBA" id="ARBA00023316"/>
    </source>
</evidence>
<evidence type="ECO:0000256" key="9">
    <source>
        <dbReference type="ARBA" id="ARBA00022960"/>
    </source>
</evidence>
<dbReference type="SUPFAM" id="SSF69189">
    <property type="entry name" value="Penicillin-binding protein associated domain"/>
    <property type="match status" value="1"/>
</dbReference>
<dbReference type="eggNOG" id="COG1686">
    <property type="taxonomic scope" value="Bacteria"/>
</dbReference>
<dbReference type="RefSeq" id="WP_004621101.1">
    <property type="nucleotide sequence ID" value="NZ_ACXX02000012.1"/>
</dbReference>
<comment type="caution">
    <text evidence="18">The sequence shown here is derived from an EMBL/GenBank/DDBJ whole genome shotgun (WGS) entry which is preliminary data.</text>
</comment>
<comment type="similarity">
    <text evidence="3 15">Belongs to the peptidase S11 family.</text>
</comment>
<dbReference type="AlphaFoldDB" id="F1TG79"/>
<evidence type="ECO:0000313" key="19">
    <source>
        <dbReference type="Proteomes" id="UP000003860"/>
    </source>
</evidence>
<keyword evidence="16" id="KW-1133">Transmembrane helix</keyword>
<evidence type="ECO:0000256" key="7">
    <source>
        <dbReference type="ARBA" id="ARBA00022729"/>
    </source>
</evidence>
<keyword evidence="7" id="KW-0732">Signal</keyword>
<keyword evidence="9" id="KW-0133">Cell shape</keyword>
<keyword evidence="5 18" id="KW-0121">Carboxypeptidase</keyword>
<sequence length="401" mass="43994">MNKTAKVVITVMIILSNLICTNMVIADDTNDDGPITKDIIKNESWEATGTQLPRVSAGAAIVMDAKSGRVLYEKNGYKRNSIASTTKIMTAIVAIENGKDDEDVIVSKRAASIGGSRVNLKEGKIYKLGNLLNAMMLRSGNDAAIAIAEHIGGSVEAFAEMMNRKAAQIGATNTNFVTPHGLDDPQHYSTPFDLAMITQYALKNEKFCKIVSTKSSSFEGNPINNTNEMLSLYPGADGVKTGYTGQAGRCLVTSATHNGWKVISVVLNCSTRSVRAQNSKILLDYAFGNYSTYDYLKQGQQISEIGIHKGLNNSVGLCSDKDVSIPLKKDEADRIKAEYDIPKTLEAPIQKGSRIGTVKYVLDGKVLAYADIKATDNIKRKDFYYYFDRIFKTWARLVHER</sequence>
<dbReference type="Proteomes" id="UP000003860">
    <property type="component" value="Unassembled WGS sequence"/>
</dbReference>
<dbReference type="InterPro" id="IPR018044">
    <property type="entry name" value="Peptidase_S11"/>
</dbReference>
<evidence type="ECO:0000256" key="13">
    <source>
        <dbReference type="PIRSR" id="PIRSR618044-1"/>
    </source>
</evidence>
<dbReference type="STRING" id="588581.Cpap_1082"/>
<evidence type="ECO:0000313" key="18">
    <source>
        <dbReference type="EMBL" id="EGD46698.1"/>
    </source>
</evidence>
<dbReference type="EMBL" id="ACXX02000012">
    <property type="protein sequence ID" value="EGD46698.1"/>
    <property type="molecule type" value="Genomic_DNA"/>
</dbReference>
<evidence type="ECO:0000256" key="8">
    <source>
        <dbReference type="ARBA" id="ARBA00022801"/>
    </source>
</evidence>
<feature type="transmembrane region" description="Helical" evidence="16">
    <location>
        <begin position="7"/>
        <end position="26"/>
    </location>
</feature>
<dbReference type="GO" id="GO:0071555">
    <property type="term" value="P:cell wall organization"/>
    <property type="evidence" value="ECO:0007669"/>
    <property type="project" value="UniProtKB-KW"/>
</dbReference>
<keyword evidence="6" id="KW-0645">Protease</keyword>
<dbReference type="OrthoDB" id="9791132at2"/>
<evidence type="ECO:0000256" key="1">
    <source>
        <dbReference type="ARBA" id="ARBA00003217"/>
    </source>
</evidence>
<dbReference type="SMART" id="SM00936">
    <property type="entry name" value="PBP5_C"/>
    <property type="match status" value="1"/>
</dbReference>
<feature type="active site" description="Acyl-ester intermediate" evidence="13">
    <location>
        <position position="84"/>
    </location>
</feature>